<evidence type="ECO:0000256" key="2">
    <source>
        <dbReference type="ARBA" id="ARBA00022448"/>
    </source>
</evidence>
<dbReference type="Proteomes" id="UP000028123">
    <property type="component" value="Unassembled WGS sequence"/>
</dbReference>
<sequence length="290" mass="33110">MSKHERGILTSYDLRHSSTRIGYAIMVAAILVMACTMIYPILITFFNGVRPNTEMNSFPPRFFPSEWHFENFGLGWNYIHLLLFLRNTFIIFAGNLIVTVAVLGLAAFSLTHLNVPYRKQIGAFFWITLFIPPTTYIIPNFMNLKELGLLNQFAAFWLPAAANAFYLLLLKNFFGGLHPEIFEAARMDGASDGTCFFRIAFPLSVPIFATLSIFIFSAVWNDWFWPSIVMHSDNGYPLATAIYKYVLQARRMNLNLRFAILFMVMLPPVVVFLLFQKFILRGVQLGGVKG</sequence>
<feature type="transmembrane region" description="Helical" evidence="7">
    <location>
        <begin position="89"/>
        <end position="111"/>
    </location>
</feature>
<dbReference type="Gene3D" id="1.10.3720.10">
    <property type="entry name" value="MetI-like"/>
    <property type="match status" value="1"/>
</dbReference>
<keyword evidence="3" id="KW-1003">Cell membrane</keyword>
<evidence type="ECO:0000256" key="6">
    <source>
        <dbReference type="ARBA" id="ARBA00023136"/>
    </source>
</evidence>
<feature type="transmembrane region" description="Helical" evidence="7">
    <location>
        <begin position="256"/>
        <end position="275"/>
    </location>
</feature>
<dbReference type="PROSITE" id="PS50928">
    <property type="entry name" value="ABC_TM1"/>
    <property type="match status" value="1"/>
</dbReference>
<proteinExistence type="inferred from homology"/>
<organism evidence="9 10">
    <name type="scientific">Paenibacillus tyrfis</name>
    <dbReference type="NCBI Taxonomy" id="1501230"/>
    <lineage>
        <taxon>Bacteria</taxon>
        <taxon>Bacillati</taxon>
        <taxon>Bacillota</taxon>
        <taxon>Bacilli</taxon>
        <taxon>Bacillales</taxon>
        <taxon>Paenibacillaceae</taxon>
        <taxon>Paenibacillus</taxon>
    </lineage>
</organism>
<keyword evidence="5 7" id="KW-1133">Transmembrane helix</keyword>
<gene>
    <name evidence="9" type="ORF">ET33_13375</name>
</gene>
<evidence type="ECO:0000313" key="10">
    <source>
        <dbReference type="Proteomes" id="UP000028123"/>
    </source>
</evidence>
<dbReference type="PROSITE" id="PS51257">
    <property type="entry name" value="PROKAR_LIPOPROTEIN"/>
    <property type="match status" value="1"/>
</dbReference>
<dbReference type="InterPro" id="IPR035906">
    <property type="entry name" value="MetI-like_sf"/>
</dbReference>
<evidence type="ECO:0000256" key="4">
    <source>
        <dbReference type="ARBA" id="ARBA00022692"/>
    </source>
</evidence>
<evidence type="ECO:0000313" key="9">
    <source>
        <dbReference type="EMBL" id="KEQ27675.1"/>
    </source>
</evidence>
<keyword evidence="4 7" id="KW-0812">Transmembrane</keyword>
<feature type="transmembrane region" description="Helical" evidence="7">
    <location>
        <begin position="195"/>
        <end position="220"/>
    </location>
</feature>
<dbReference type="GO" id="GO:0055085">
    <property type="term" value="P:transmembrane transport"/>
    <property type="evidence" value="ECO:0007669"/>
    <property type="project" value="InterPro"/>
</dbReference>
<dbReference type="RefSeq" id="WP_036675492.1">
    <property type="nucleotide sequence ID" value="NZ_JNVM01000002.1"/>
</dbReference>
<keyword evidence="10" id="KW-1185">Reference proteome</keyword>
<dbReference type="eggNOG" id="COG0395">
    <property type="taxonomic scope" value="Bacteria"/>
</dbReference>
<dbReference type="PANTHER" id="PTHR43744:SF6">
    <property type="entry name" value="ABC TRANSPORTER PERMEASE PROTEIN YESQ-RELATED"/>
    <property type="match status" value="1"/>
</dbReference>
<dbReference type="OrthoDB" id="2063054at2"/>
<evidence type="ECO:0000256" key="1">
    <source>
        <dbReference type="ARBA" id="ARBA00004651"/>
    </source>
</evidence>
<dbReference type="AlphaFoldDB" id="A0A081PAF2"/>
<evidence type="ECO:0000256" key="7">
    <source>
        <dbReference type="RuleBase" id="RU363032"/>
    </source>
</evidence>
<dbReference type="GO" id="GO:0005886">
    <property type="term" value="C:plasma membrane"/>
    <property type="evidence" value="ECO:0007669"/>
    <property type="project" value="UniProtKB-SubCell"/>
</dbReference>
<dbReference type="PANTHER" id="PTHR43744">
    <property type="entry name" value="ABC TRANSPORTER PERMEASE PROTEIN MG189-RELATED-RELATED"/>
    <property type="match status" value="1"/>
</dbReference>
<name>A0A081PAF2_9BACL</name>
<reference evidence="9 10" key="1">
    <citation type="submission" date="2014-06" db="EMBL/GenBank/DDBJ databases">
        <title>Draft genome sequence of Paenibacillus sp. MSt1.</title>
        <authorList>
            <person name="Aw Y.K."/>
            <person name="Ong K.S."/>
            <person name="Gan H.M."/>
            <person name="Lee S.M."/>
        </authorList>
    </citation>
    <scope>NUCLEOTIDE SEQUENCE [LARGE SCALE GENOMIC DNA]</scope>
    <source>
        <strain evidence="9 10">MSt1</strain>
    </source>
</reference>
<comment type="similarity">
    <text evidence="7">Belongs to the binding-protein-dependent transport system permease family.</text>
</comment>
<dbReference type="SUPFAM" id="SSF161098">
    <property type="entry name" value="MetI-like"/>
    <property type="match status" value="1"/>
</dbReference>
<keyword evidence="2 7" id="KW-0813">Transport</keyword>
<dbReference type="EMBL" id="JNVM01000002">
    <property type="protein sequence ID" value="KEQ27675.1"/>
    <property type="molecule type" value="Genomic_DNA"/>
</dbReference>
<evidence type="ECO:0000256" key="3">
    <source>
        <dbReference type="ARBA" id="ARBA00022475"/>
    </source>
</evidence>
<evidence type="ECO:0000256" key="5">
    <source>
        <dbReference type="ARBA" id="ARBA00022989"/>
    </source>
</evidence>
<evidence type="ECO:0000259" key="8">
    <source>
        <dbReference type="PROSITE" id="PS50928"/>
    </source>
</evidence>
<accession>A0A081PAF2</accession>
<comment type="subcellular location">
    <subcellularLocation>
        <location evidence="1 7">Cell membrane</location>
        <topology evidence="1 7">Multi-pass membrane protein</topology>
    </subcellularLocation>
</comment>
<dbReference type="Pfam" id="PF00528">
    <property type="entry name" value="BPD_transp_1"/>
    <property type="match status" value="1"/>
</dbReference>
<feature type="domain" description="ABC transmembrane type-1" evidence="8">
    <location>
        <begin position="85"/>
        <end position="275"/>
    </location>
</feature>
<dbReference type="CDD" id="cd06261">
    <property type="entry name" value="TM_PBP2"/>
    <property type="match status" value="1"/>
</dbReference>
<feature type="transmembrane region" description="Helical" evidence="7">
    <location>
        <begin position="123"/>
        <end position="142"/>
    </location>
</feature>
<feature type="transmembrane region" description="Helical" evidence="7">
    <location>
        <begin position="154"/>
        <end position="174"/>
    </location>
</feature>
<protein>
    <submittedName>
        <fullName evidence="9">ABC transporter permease</fullName>
    </submittedName>
</protein>
<keyword evidence="6 7" id="KW-0472">Membrane</keyword>
<comment type="caution">
    <text evidence="9">The sequence shown here is derived from an EMBL/GenBank/DDBJ whole genome shotgun (WGS) entry which is preliminary data.</text>
</comment>
<dbReference type="InterPro" id="IPR000515">
    <property type="entry name" value="MetI-like"/>
</dbReference>
<feature type="transmembrane region" description="Helical" evidence="7">
    <location>
        <begin position="21"/>
        <end position="46"/>
    </location>
</feature>